<protein>
    <submittedName>
        <fullName evidence="2">Uncharacterized protein</fullName>
    </submittedName>
</protein>
<name>A0A392RRA6_9FABA</name>
<comment type="caution">
    <text evidence="2">The sequence shown here is derived from an EMBL/GenBank/DDBJ whole genome shotgun (WGS) entry which is preliminary data.</text>
</comment>
<sequence length="33" mass="3468">MKSRRVPSLTPQSQVDEIQAETSKTSGDSSCGG</sequence>
<dbReference type="AlphaFoldDB" id="A0A392RRA6"/>
<reference evidence="2 3" key="1">
    <citation type="journal article" date="2018" name="Front. Plant Sci.">
        <title>Red Clover (Trifolium pratense) and Zigzag Clover (T. medium) - A Picture of Genomic Similarities and Differences.</title>
        <authorList>
            <person name="Dluhosova J."/>
            <person name="Istvanek J."/>
            <person name="Nedelnik J."/>
            <person name="Repkova J."/>
        </authorList>
    </citation>
    <scope>NUCLEOTIDE SEQUENCE [LARGE SCALE GENOMIC DNA]</scope>
    <source>
        <strain evidence="3">cv. 10/8</strain>
        <tissue evidence="2">Leaf</tissue>
    </source>
</reference>
<feature type="non-terminal residue" evidence="2">
    <location>
        <position position="33"/>
    </location>
</feature>
<dbReference type="EMBL" id="LXQA010252129">
    <property type="protein sequence ID" value="MCI38115.1"/>
    <property type="molecule type" value="Genomic_DNA"/>
</dbReference>
<proteinExistence type="predicted"/>
<accession>A0A392RRA6</accession>
<evidence type="ECO:0000256" key="1">
    <source>
        <dbReference type="SAM" id="MobiDB-lite"/>
    </source>
</evidence>
<feature type="region of interest" description="Disordered" evidence="1">
    <location>
        <begin position="1"/>
        <end position="33"/>
    </location>
</feature>
<dbReference type="Proteomes" id="UP000265520">
    <property type="component" value="Unassembled WGS sequence"/>
</dbReference>
<organism evidence="2 3">
    <name type="scientific">Trifolium medium</name>
    <dbReference type="NCBI Taxonomy" id="97028"/>
    <lineage>
        <taxon>Eukaryota</taxon>
        <taxon>Viridiplantae</taxon>
        <taxon>Streptophyta</taxon>
        <taxon>Embryophyta</taxon>
        <taxon>Tracheophyta</taxon>
        <taxon>Spermatophyta</taxon>
        <taxon>Magnoliopsida</taxon>
        <taxon>eudicotyledons</taxon>
        <taxon>Gunneridae</taxon>
        <taxon>Pentapetalae</taxon>
        <taxon>rosids</taxon>
        <taxon>fabids</taxon>
        <taxon>Fabales</taxon>
        <taxon>Fabaceae</taxon>
        <taxon>Papilionoideae</taxon>
        <taxon>50 kb inversion clade</taxon>
        <taxon>NPAAA clade</taxon>
        <taxon>Hologalegina</taxon>
        <taxon>IRL clade</taxon>
        <taxon>Trifolieae</taxon>
        <taxon>Trifolium</taxon>
    </lineage>
</organism>
<feature type="compositionally biased region" description="Polar residues" evidence="1">
    <location>
        <begin position="9"/>
        <end position="33"/>
    </location>
</feature>
<evidence type="ECO:0000313" key="2">
    <source>
        <dbReference type="EMBL" id="MCI38115.1"/>
    </source>
</evidence>
<keyword evidence="3" id="KW-1185">Reference proteome</keyword>
<evidence type="ECO:0000313" key="3">
    <source>
        <dbReference type="Proteomes" id="UP000265520"/>
    </source>
</evidence>